<evidence type="ECO:0000256" key="1">
    <source>
        <dbReference type="SAM" id="Coils"/>
    </source>
</evidence>
<proteinExistence type="predicted"/>
<dbReference type="AlphaFoldDB" id="A0AA46S7T3"/>
<keyword evidence="1" id="KW-0175">Coiled coil</keyword>
<accession>A0AA46S7T3</accession>
<organism evidence="2 3">
    <name type="scientific">Acinetobacter ursingii</name>
    <dbReference type="NCBI Taxonomy" id="108980"/>
    <lineage>
        <taxon>Bacteria</taxon>
        <taxon>Pseudomonadati</taxon>
        <taxon>Pseudomonadota</taxon>
        <taxon>Gammaproteobacteria</taxon>
        <taxon>Moraxellales</taxon>
        <taxon>Moraxellaceae</taxon>
        <taxon>Acinetobacter</taxon>
    </lineage>
</organism>
<evidence type="ECO:0000313" key="2">
    <source>
        <dbReference type="EMBL" id="UYF76619.1"/>
    </source>
</evidence>
<protein>
    <submittedName>
        <fullName evidence="2">Uncharacterized protein</fullName>
    </submittedName>
</protein>
<dbReference type="Proteomes" id="UP001164081">
    <property type="component" value="Chromosome"/>
</dbReference>
<dbReference type="EMBL" id="CP089044">
    <property type="protein sequence ID" value="UYF76619.1"/>
    <property type="molecule type" value="Genomic_DNA"/>
</dbReference>
<dbReference type="RefSeq" id="WP_017394234.1">
    <property type="nucleotide sequence ID" value="NZ_CP089044.1"/>
</dbReference>
<sequence length="139" mass="16844">MILINFGWCGIKFKRSHEFGRLTEAPFWQLKFIFFELLKFQKGASSRFINYAWNMYNDTEQTKEWVAEVKEAKDKAYNEVEKYYEEKYGRKIEELEKRNESLQRQYSQVYYEKHALQQTIKIINGEEVRPDFLMGADPN</sequence>
<gene>
    <name evidence="2" type="ORF">LSO58_07025</name>
</gene>
<feature type="coiled-coil region" evidence="1">
    <location>
        <begin position="66"/>
        <end position="112"/>
    </location>
</feature>
<evidence type="ECO:0000313" key="3">
    <source>
        <dbReference type="Proteomes" id="UP001164081"/>
    </source>
</evidence>
<reference evidence="2" key="1">
    <citation type="journal article" date="2022" name="J Glob Antimicrob Resist">
        <title>Comparative analysis of IMP-4- and OXA-58-containing plasmids of three carbapenemase-producing Acinetobacter ursingii strains in the Netherlands.</title>
        <authorList>
            <person name="Hendrickx A.P.A."/>
            <person name="Schade R.P."/>
            <person name="Landman F."/>
            <person name="Bosch T."/>
            <person name="Schouls L.M."/>
            <person name="van Dijk K."/>
        </authorList>
    </citation>
    <scope>NUCLEOTIDE SEQUENCE</scope>
    <source>
        <strain evidence="2">RIVM_C010761</strain>
    </source>
</reference>
<name>A0AA46S7T3_9GAMM</name>